<proteinExistence type="predicted"/>
<organism evidence="1 2">
    <name type="scientific">Lachnoanaerobaculum saburreum DSM 3986</name>
    <dbReference type="NCBI Taxonomy" id="887325"/>
    <lineage>
        <taxon>Bacteria</taxon>
        <taxon>Bacillati</taxon>
        <taxon>Bacillota</taxon>
        <taxon>Clostridia</taxon>
        <taxon>Lachnospirales</taxon>
        <taxon>Lachnospiraceae</taxon>
        <taxon>Lachnoanaerobaculum</taxon>
    </lineage>
</organism>
<comment type="caution">
    <text evidence="1">The sequence shown here is derived from an EMBL/GenBank/DDBJ whole genome shotgun (WGS) entry which is preliminary data.</text>
</comment>
<sequence>MDIESMQNQLFFERSEAFLKEFHMKKDEYEQWIFKDLEEFLEEKSTEYIVISPLYLT</sequence>
<dbReference type="Proteomes" id="UP000003434">
    <property type="component" value="Unassembled WGS sequence"/>
</dbReference>
<gene>
    <name evidence="1" type="ORF">HMPREF0381_0629</name>
</gene>
<dbReference type="RefSeq" id="WP_008750399.1">
    <property type="nucleotide sequence ID" value="NZ_GL622296.1"/>
</dbReference>
<protein>
    <submittedName>
        <fullName evidence="1">Uncharacterized protein</fullName>
    </submittedName>
</protein>
<evidence type="ECO:0000313" key="1">
    <source>
        <dbReference type="EMBL" id="EFU77487.1"/>
    </source>
</evidence>
<dbReference type="EMBL" id="AEPW01000015">
    <property type="protein sequence ID" value="EFU77487.1"/>
    <property type="molecule type" value="Genomic_DNA"/>
</dbReference>
<dbReference type="eggNOG" id="ENOG5034BWI">
    <property type="taxonomic scope" value="Bacteria"/>
</dbReference>
<dbReference type="HOGENOM" id="CLU_2991110_0_0_9"/>
<name>E6LKZ4_9FIRM</name>
<reference evidence="1 2" key="1">
    <citation type="submission" date="2010-12" db="EMBL/GenBank/DDBJ databases">
        <authorList>
            <person name="Muzny D."/>
            <person name="Qin X."/>
            <person name="Deng J."/>
            <person name="Jiang H."/>
            <person name="Liu Y."/>
            <person name="Qu J."/>
            <person name="Song X.-Z."/>
            <person name="Zhang L."/>
            <person name="Thornton R."/>
            <person name="Coyle M."/>
            <person name="Francisco L."/>
            <person name="Jackson L."/>
            <person name="Javaid M."/>
            <person name="Korchina V."/>
            <person name="Kovar C."/>
            <person name="Mata R."/>
            <person name="Mathew T."/>
            <person name="Ngo R."/>
            <person name="Nguyen L."/>
            <person name="Nguyen N."/>
            <person name="Okwuonu G."/>
            <person name="Ongeri F."/>
            <person name="Pham C."/>
            <person name="Simmons D."/>
            <person name="Wilczek-Boney K."/>
            <person name="Hale W."/>
            <person name="Jakkamsetti A."/>
            <person name="Pham P."/>
            <person name="Ruth R."/>
            <person name="San Lucas F."/>
            <person name="Warren J."/>
            <person name="Zhang J."/>
            <person name="Zhao Z."/>
            <person name="Zhou C."/>
            <person name="Zhu D."/>
            <person name="Lee S."/>
            <person name="Bess C."/>
            <person name="Blankenburg K."/>
            <person name="Forbes L."/>
            <person name="Fu Q."/>
            <person name="Gubbala S."/>
            <person name="Hirani K."/>
            <person name="Jayaseelan J.C."/>
            <person name="Lara F."/>
            <person name="Munidasa M."/>
            <person name="Palculict T."/>
            <person name="Patil S."/>
            <person name="Pu L.-L."/>
            <person name="Saada N."/>
            <person name="Tang L."/>
            <person name="Weissenberger G."/>
            <person name="Zhu Y."/>
            <person name="Hemphill L."/>
            <person name="Shang Y."/>
            <person name="Youmans B."/>
            <person name="Ayvaz T."/>
            <person name="Ross M."/>
            <person name="Santibanez J."/>
            <person name="Aqrawi P."/>
            <person name="Gross S."/>
            <person name="Joshi V."/>
            <person name="Fowler G."/>
            <person name="Nazareth L."/>
            <person name="Reid J."/>
            <person name="Worley K."/>
            <person name="Petrosino J."/>
            <person name="Highlander S."/>
            <person name="Gibbs R."/>
        </authorList>
    </citation>
    <scope>NUCLEOTIDE SEQUENCE [LARGE SCALE GENOMIC DNA]</scope>
    <source>
        <strain evidence="1 2">DSM 3986</strain>
    </source>
</reference>
<dbReference type="AlphaFoldDB" id="E6LKZ4"/>
<evidence type="ECO:0000313" key="2">
    <source>
        <dbReference type="Proteomes" id="UP000003434"/>
    </source>
</evidence>
<accession>E6LKZ4</accession>